<dbReference type="EMBL" id="JACRWC010000103">
    <property type="protein sequence ID" value="MBC5999974.1"/>
    <property type="molecule type" value="Genomic_DNA"/>
</dbReference>
<gene>
    <name evidence="2" type="ORF">H8876_08175</name>
</gene>
<protein>
    <submittedName>
        <fullName evidence="2">Uncharacterized protein</fullName>
    </submittedName>
</protein>
<keyword evidence="3" id="KW-1185">Reference proteome</keyword>
<evidence type="ECO:0000256" key="1">
    <source>
        <dbReference type="SAM" id="SignalP"/>
    </source>
</evidence>
<reference evidence="2" key="1">
    <citation type="submission" date="2020-08" db="EMBL/GenBank/DDBJ databases">
        <authorList>
            <person name="Liu C."/>
            <person name="Sun Q."/>
        </authorList>
    </citation>
    <scope>NUCLEOTIDE SEQUENCE</scope>
    <source>
        <strain evidence="2">BX16</strain>
    </source>
</reference>
<organism evidence="2 3">
    <name type="scientific">Lentihominibacter faecis</name>
    <dbReference type="NCBI Taxonomy" id="2764712"/>
    <lineage>
        <taxon>Bacteria</taxon>
        <taxon>Bacillati</taxon>
        <taxon>Bacillota</taxon>
        <taxon>Clostridia</taxon>
        <taxon>Peptostreptococcales</taxon>
        <taxon>Anaerovoracaceae</taxon>
        <taxon>Lentihominibacter</taxon>
    </lineage>
</organism>
<comment type="caution">
    <text evidence="2">The sequence shown here is derived from an EMBL/GenBank/DDBJ whole genome shotgun (WGS) entry which is preliminary data.</text>
</comment>
<accession>A0A923NDD6</accession>
<feature type="signal peptide" evidence="1">
    <location>
        <begin position="1"/>
        <end position="23"/>
    </location>
</feature>
<sequence>MKKTILATLIISIFFAFTCTASATTSGGQAAAKSTPASTDTVSLSNDTVMPASGSGITMVFKRTSSSQAKAQALANRAGASSITSTITLQKKSGGSYKKVTSASKTVHDDQINHIKYFSIASSGTYRIKVTISYKEDGVTRGNTYYKSMS</sequence>
<dbReference type="AlphaFoldDB" id="A0A923NDD6"/>
<dbReference type="RefSeq" id="WP_249287332.1">
    <property type="nucleotide sequence ID" value="NZ_JACRWC010000103.1"/>
</dbReference>
<proteinExistence type="predicted"/>
<feature type="chain" id="PRO_5037480721" evidence="1">
    <location>
        <begin position="24"/>
        <end position="150"/>
    </location>
</feature>
<evidence type="ECO:0000313" key="3">
    <source>
        <dbReference type="Proteomes" id="UP000644115"/>
    </source>
</evidence>
<dbReference type="Proteomes" id="UP000644115">
    <property type="component" value="Unassembled WGS sequence"/>
</dbReference>
<name>A0A923NDD6_9FIRM</name>
<keyword evidence="1" id="KW-0732">Signal</keyword>
<evidence type="ECO:0000313" key="2">
    <source>
        <dbReference type="EMBL" id="MBC5999974.1"/>
    </source>
</evidence>